<evidence type="ECO:0000313" key="2">
    <source>
        <dbReference type="Proteomes" id="UP000276770"/>
    </source>
</evidence>
<proteinExistence type="predicted"/>
<evidence type="ECO:0000313" key="1">
    <source>
        <dbReference type="EMBL" id="RLQ94561.1"/>
    </source>
</evidence>
<accession>A0A3L7JY02</accession>
<gene>
    <name evidence="1" type="ORF">D9X91_13555</name>
</gene>
<organism evidence="1 2">
    <name type="scientific">Falsibacillus albus</name>
    <dbReference type="NCBI Taxonomy" id="2478915"/>
    <lineage>
        <taxon>Bacteria</taxon>
        <taxon>Bacillati</taxon>
        <taxon>Bacillota</taxon>
        <taxon>Bacilli</taxon>
        <taxon>Bacillales</taxon>
        <taxon>Bacillaceae</taxon>
        <taxon>Falsibacillus</taxon>
    </lineage>
</organism>
<protein>
    <submittedName>
        <fullName evidence="1">Magnesium transporter</fullName>
    </submittedName>
</protein>
<name>A0A3L7JY02_9BACI</name>
<dbReference type="Proteomes" id="UP000276770">
    <property type="component" value="Unassembled WGS sequence"/>
</dbReference>
<dbReference type="OrthoDB" id="1797524at2"/>
<dbReference type="AlphaFoldDB" id="A0A3L7JY02"/>
<keyword evidence="2" id="KW-1185">Reference proteome</keyword>
<dbReference type="EMBL" id="RCVZ01000009">
    <property type="protein sequence ID" value="RLQ94561.1"/>
    <property type="molecule type" value="Genomic_DNA"/>
</dbReference>
<comment type="caution">
    <text evidence="1">The sequence shown here is derived from an EMBL/GenBank/DDBJ whole genome shotgun (WGS) entry which is preliminary data.</text>
</comment>
<sequence length="163" mass="19619">MSSFVFLATNYEMPEVDNTNAKYITVKEAIDLGIKPHELVPWEKMDPNARILYVENEDDLNELVISKDYSYNVREYTSYAFIYKVDFIFTELRTMQFLEYLKANIKEGQKLEIWRVWIGQGDDELHIPYTRYSYEELSLNHLIPLFNWEHEKFKLQNCLVIER</sequence>
<reference evidence="1 2" key="1">
    <citation type="submission" date="2018-10" db="EMBL/GenBank/DDBJ databases">
        <title>Falsibacillus sp. genome draft.</title>
        <authorList>
            <person name="Shi S."/>
        </authorList>
    </citation>
    <scope>NUCLEOTIDE SEQUENCE [LARGE SCALE GENOMIC DNA]</scope>
    <source>
        <strain evidence="1 2">GY 10110</strain>
    </source>
</reference>
<dbReference type="RefSeq" id="WP_121681174.1">
    <property type="nucleotide sequence ID" value="NZ_RCVZ01000009.1"/>
</dbReference>